<evidence type="ECO:0000259" key="8">
    <source>
        <dbReference type="PROSITE" id="PS50102"/>
    </source>
</evidence>
<dbReference type="InterPro" id="IPR012677">
    <property type="entry name" value="Nucleotide-bd_a/b_plait_sf"/>
</dbReference>
<dbReference type="InterPro" id="IPR000504">
    <property type="entry name" value="RRM_dom"/>
</dbReference>
<keyword evidence="10" id="KW-1185">Reference proteome</keyword>
<comment type="subcellular location">
    <subcellularLocation>
        <location evidence="2">Nucleus</location>
    </subcellularLocation>
</comment>
<dbReference type="InterPro" id="IPR035542">
    <property type="entry name" value="CRIP"/>
</dbReference>
<reference evidence="9 10" key="1">
    <citation type="submission" date="2020-09" db="EMBL/GenBank/DDBJ databases">
        <title>De no assembly of potato wild relative species, Solanum commersonii.</title>
        <authorList>
            <person name="Cho K."/>
        </authorList>
    </citation>
    <scope>NUCLEOTIDE SEQUENCE [LARGE SCALE GENOMIC DNA]</scope>
    <source>
        <strain evidence="9">LZ3.2</strain>
        <tissue evidence="9">Leaf</tissue>
    </source>
</reference>
<keyword evidence="7" id="KW-0694">RNA-binding</keyword>
<protein>
    <recommendedName>
        <fullName evidence="3">peptidylprolyl isomerase</fullName>
        <ecNumber evidence="3">5.2.1.8</ecNumber>
    </recommendedName>
</protein>
<evidence type="ECO:0000256" key="4">
    <source>
        <dbReference type="ARBA" id="ARBA00023110"/>
    </source>
</evidence>
<comment type="caution">
    <text evidence="9">The sequence shown here is derived from an EMBL/GenBank/DDBJ whole genome shotgun (WGS) entry which is preliminary data.</text>
</comment>
<evidence type="ECO:0000313" key="10">
    <source>
        <dbReference type="Proteomes" id="UP000824120"/>
    </source>
</evidence>
<evidence type="ECO:0000256" key="1">
    <source>
        <dbReference type="ARBA" id="ARBA00000971"/>
    </source>
</evidence>
<name>A0A9J5YYL8_SOLCO</name>
<evidence type="ECO:0000256" key="3">
    <source>
        <dbReference type="ARBA" id="ARBA00013194"/>
    </source>
</evidence>
<sequence length="95" mass="10829">MSVMIRTSLGDDSINNNVLWICNLNSGTEDEDLYTIFSRFGTVTSAEIIRDRETGDSHCYGFIEFEDNEACELAYFNMDNALIDDQRIHVSFSQS</sequence>
<dbReference type="AlphaFoldDB" id="A0A9J5YYL8"/>
<dbReference type="Gene3D" id="3.30.70.330">
    <property type="match status" value="1"/>
</dbReference>
<dbReference type="GO" id="GO:0003723">
    <property type="term" value="F:RNA binding"/>
    <property type="evidence" value="ECO:0007669"/>
    <property type="project" value="UniProtKB-UniRule"/>
</dbReference>
<gene>
    <name evidence="9" type="ORF">H5410_025474</name>
</gene>
<keyword evidence="4" id="KW-0697">Rotamase</keyword>
<dbReference type="PANTHER" id="PTHR45843">
    <property type="entry name" value="PEPTIDYL-PROLYL CIS-TRANS ISOMERASE-LIKE 4"/>
    <property type="match status" value="1"/>
</dbReference>
<dbReference type="PROSITE" id="PS50102">
    <property type="entry name" value="RRM"/>
    <property type="match status" value="1"/>
</dbReference>
<dbReference type="EMBL" id="JACXVP010000005">
    <property type="protein sequence ID" value="KAG5603982.1"/>
    <property type="molecule type" value="Genomic_DNA"/>
</dbReference>
<evidence type="ECO:0000256" key="7">
    <source>
        <dbReference type="PROSITE-ProRule" id="PRU00176"/>
    </source>
</evidence>
<keyword evidence="6" id="KW-0539">Nucleus</keyword>
<dbReference type="OrthoDB" id="2083at2759"/>
<dbReference type="Proteomes" id="UP000824120">
    <property type="component" value="Chromosome 5"/>
</dbReference>
<accession>A0A9J5YYL8</accession>
<proteinExistence type="predicted"/>
<dbReference type="InterPro" id="IPR035979">
    <property type="entry name" value="RBD_domain_sf"/>
</dbReference>
<feature type="domain" description="RRM" evidence="8">
    <location>
        <begin position="17"/>
        <end position="95"/>
    </location>
</feature>
<keyword evidence="5" id="KW-0413">Isomerase</keyword>
<dbReference type="GO" id="GO:0003755">
    <property type="term" value="F:peptidyl-prolyl cis-trans isomerase activity"/>
    <property type="evidence" value="ECO:0007669"/>
    <property type="project" value="UniProtKB-KW"/>
</dbReference>
<dbReference type="SMART" id="SM00360">
    <property type="entry name" value="RRM"/>
    <property type="match status" value="1"/>
</dbReference>
<evidence type="ECO:0000256" key="5">
    <source>
        <dbReference type="ARBA" id="ARBA00023235"/>
    </source>
</evidence>
<comment type="catalytic activity">
    <reaction evidence="1">
        <text>[protein]-peptidylproline (omega=180) = [protein]-peptidylproline (omega=0)</text>
        <dbReference type="Rhea" id="RHEA:16237"/>
        <dbReference type="Rhea" id="RHEA-COMP:10747"/>
        <dbReference type="Rhea" id="RHEA-COMP:10748"/>
        <dbReference type="ChEBI" id="CHEBI:83833"/>
        <dbReference type="ChEBI" id="CHEBI:83834"/>
        <dbReference type="EC" id="5.2.1.8"/>
    </reaction>
</comment>
<dbReference type="Pfam" id="PF00076">
    <property type="entry name" value="RRM_1"/>
    <property type="match status" value="1"/>
</dbReference>
<evidence type="ECO:0000256" key="6">
    <source>
        <dbReference type="ARBA" id="ARBA00023242"/>
    </source>
</evidence>
<evidence type="ECO:0000256" key="2">
    <source>
        <dbReference type="ARBA" id="ARBA00004123"/>
    </source>
</evidence>
<dbReference type="EC" id="5.2.1.8" evidence="3"/>
<dbReference type="GO" id="GO:0005634">
    <property type="term" value="C:nucleus"/>
    <property type="evidence" value="ECO:0007669"/>
    <property type="project" value="UniProtKB-SubCell"/>
</dbReference>
<dbReference type="PANTHER" id="PTHR45843:SF1">
    <property type="entry name" value="PEPTIDYL-PROLYL CIS-TRANS ISOMERASE-LIKE 4"/>
    <property type="match status" value="1"/>
</dbReference>
<evidence type="ECO:0000313" key="9">
    <source>
        <dbReference type="EMBL" id="KAG5603982.1"/>
    </source>
</evidence>
<organism evidence="9 10">
    <name type="scientific">Solanum commersonii</name>
    <name type="common">Commerson's wild potato</name>
    <name type="synonym">Commerson's nightshade</name>
    <dbReference type="NCBI Taxonomy" id="4109"/>
    <lineage>
        <taxon>Eukaryota</taxon>
        <taxon>Viridiplantae</taxon>
        <taxon>Streptophyta</taxon>
        <taxon>Embryophyta</taxon>
        <taxon>Tracheophyta</taxon>
        <taxon>Spermatophyta</taxon>
        <taxon>Magnoliopsida</taxon>
        <taxon>eudicotyledons</taxon>
        <taxon>Gunneridae</taxon>
        <taxon>Pentapetalae</taxon>
        <taxon>asterids</taxon>
        <taxon>lamiids</taxon>
        <taxon>Solanales</taxon>
        <taxon>Solanaceae</taxon>
        <taxon>Solanoideae</taxon>
        <taxon>Solaneae</taxon>
        <taxon>Solanum</taxon>
    </lineage>
</organism>
<dbReference type="SUPFAM" id="SSF54928">
    <property type="entry name" value="RNA-binding domain, RBD"/>
    <property type="match status" value="1"/>
</dbReference>